<name>A0A845M352_9RHOB</name>
<dbReference type="AlphaFoldDB" id="A0A845M352"/>
<dbReference type="SUPFAM" id="SSF53474">
    <property type="entry name" value="alpha/beta-Hydrolases"/>
    <property type="match status" value="1"/>
</dbReference>
<comment type="caution">
    <text evidence="1">The sequence shown here is derived from an EMBL/GenBank/DDBJ whole genome shotgun (WGS) entry which is preliminary data.</text>
</comment>
<dbReference type="InterPro" id="IPR029058">
    <property type="entry name" value="AB_hydrolase_fold"/>
</dbReference>
<dbReference type="RefSeq" id="WP_161350914.1">
    <property type="nucleotide sequence ID" value="NZ_WTUX01000011.1"/>
</dbReference>
<sequence>MNAPQPVVDLSANLARVGRLTRRWSGEALDPEGCLRFVKGDPEALPIYFCSVGEPIFNGLIEALGGRCDLVGMRSLRWILPDSEINGPVAEFMADHYARHLHRAFGDRPCIVGGNCAASGLAYRVAAKLVELGVPVERLVALEAEYRFPFPGHVRHIYGIGGENYNPFEWADGGALENILARWSHAYGSVDWIEIEGEHGEFSRPENAPALAEAILRPVEPGSAALSTPKPSAPLDLRWSMTVIRPDHVILDAYGPADRTGLAMLPVWRTSDGRLARVNDDGWLRIAPQTGAWTCRVTRPDRPGPWTLHPVLCRAGEGPVQWPVAEIPGFEVD</sequence>
<evidence type="ECO:0008006" key="3">
    <source>
        <dbReference type="Google" id="ProtNLM"/>
    </source>
</evidence>
<accession>A0A845M352</accession>
<dbReference type="EMBL" id="WTUX01000011">
    <property type="protein sequence ID" value="MZR12788.1"/>
    <property type="molecule type" value="Genomic_DNA"/>
</dbReference>
<evidence type="ECO:0000313" key="2">
    <source>
        <dbReference type="Proteomes" id="UP000467322"/>
    </source>
</evidence>
<gene>
    <name evidence="1" type="ORF">GQE99_07115</name>
</gene>
<reference evidence="1 2" key="1">
    <citation type="submission" date="2019-12" db="EMBL/GenBank/DDBJ databases">
        <title>Maritimibacter sp. nov. sp. isolated from sea sand.</title>
        <authorList>
            <person name="Kim J."/>
            <person name="Jeong S.E."/>
            <person name="Jung H.S."/>
            <person name="Jeon C.O."/>
        </authorList>
    </citation>
    <scope>NUCLEOTIDE SEQUENCE [LARGE SCALE GENOMIC DNA]</scope>
    <source>
        <strain evidence="1 2">DP07</strain>
    </source>
</reference>
<proteinExistence type="predicted"/>
<dbReference type="Gene3D" id="3.40.50.1820">
    <property type="entry name" value="alpha/beta hydrolase"/>
    <property type="match status" value="1"/>
</dbReference>
<dbReference type="Proteomes" id="UP000467322">
    <property type="component" value="Unassembled WGS sequence"/>
</dbReference>
<evidence type="ECO:0000313" key="1">
    <source>
        <dbReference type="EMBL" id="MZR12788.1"/>
    </source>
</evidence>
<protein>
    <recommendedName>
        <fullName evidence="3">Thioesterase domain-containing protein</fullName>
    </recommendedName>
</protein>
<keyword evidence="2" id="KW-1185">Reference proteome</keyword>
<organism evidence="1 2">
    <name type="scientific">Maritimibacter harenae</name>
    <dbReference type="NCBI Taxonomy" id="2606218"/>
    <lineage>
        <taxon>Bacteria</taxon>
        <taxon>Pseudomonadati</taxon>
        <taxon>Pseudomonadota</taxon>
        <taxon>Alphaproteobacteria</taxon>
        <taxon>Rhodobacterales</taxon>
        <taxon>Roseobacteraceae</taxon>
        <taxon>Maritimibacter</taxon>
    </lineage>
</organism>